<dbReference type="Proteomes" id="UP001338125">
    <property type="component" value="Unassembled WGS sequence"/>
</dbReference>
<keyword evidence="1" id="KW-0663">Pyridoxal phosphate</keyword>
<gene>
    <name evidence="3" type="ORF">PT974_02240</name>
</gene>
<proteinExistence type="predicted"/>
<evidence type="ECO:0000256" key="1">
    <source>
        <dbReference type="ARBA" id="ARBA00022898"/>
    </source>
</evidence>
<comment type="caution">
    <text evidence="3">The sequence shown here is derived from an EMBL/GenBank/DDBJ whole genome shotgun (WGS) entry which is preliminary data.</text>
</comment>
<accession>A0ABR0SXK9</accession>
<evidence type="ECO:0000313" key="4">
    <source>
        <dbReference type="Proteomes" id="UP001338125"/>
    </source>
</evidence>
<organism evidence="3 4">
    <name type="scientific">Cladobotryum mycophilum</name>
    <dbReference type="NCBI Taxonomy" id="491253"/>
    <lineage>
        <taxon>Eukaryota</taxon>
        <taxon>Fungi</taxon>
        <taxon>Dikarya</taxon>
        <taxon>Ascomycota</taxon>
        <taxon>Pezizomycotina</taxon>
        <taxon>Sordariomycetes</taxon>
        <taxon>Hypocreomycetidae</taxon>
        <taxon>Hypocreales</taxon>
        <taxon>Hypocreaceae</taxon>
        <taxon>Cladobotryum</taxon>
    </lineage>
</organism>
<dbReference type="PANTHER" id="PTHR43092:SF2">
    <property type="entry name" value="HERCYNYLCYSTEINE SULFOXIDE LYASE"/>
    <property type="match status" value="1"/>
</dbReference>
<dbReference type="Pfam" id="PF00266">
    <property type="entry name" value="Aminotran_5"/>
    <property type="match status" value="1"/>
</dbReference>
<name>A0ABR0SXK9_9HYPO</name>
<evidence type="ECO:0000259" key="2">
    <source>
        <dbReference type="Pfam" id="PF00266"/>
    </source>
</evidence>
<dbReference type="InterPro" id="IPR000192">
    <property type="entry name" value="Aminotrans_V_dom"/>
</dbReference>
<dbReference type="EMBL" id="JAVFKD010000002">
    <property type="protein sequence ID" value="KAK5996893.1"/>
    <property type="molecule type" value="Genomic_DNA"/>
</dbReference>
<dbReference type="InterPro" id="IPR015424">
    <property type="entry name" value="PyrdxlP-dep_Trfase"/>
</dbReference>
<keyword evidence="3" id="KW-0456">Lyase</keyword>
<evidence type="ECO:0000313" key="3">
    <source>
        <dbReference type="EMBL" id="KAK5996893.1"/>
    </source>
</evidence>
<protein>
    <submittedName>
        <fullName evidence="3">Hercynylcysteine sulfoxide lyase</fullName>
    </submittedName>
</protein>
<dbReference type="PANTHER" id="PTHR43092">
    <property type="entry name" value="L-CYSTEINE DESULFHYDRASE"/>
    <property type="match status" value="1"/>
</dbReference>
<reference evidence="3 4" key="1">
    <citation type="submission" date="2024-01" db="EMBL/GenBank/DDBJ databases">
        <title>Complete genome of Cladobotryum mycophilum ATHUM6906.</title>
        <authorList>
            <person name="Christinaki A.C."/>
            <person name="Myridakis A.I."/>
            <person name="Kouvelis V.N."/>
        </authorList>
    </citation>
    <scope>NUCLEOTIDE SEQUENCE [LARGE SCALE GENOMIC DNA]</scope>
    <source>
        <strain evidence="3 4">ATHUM6906</strain>
    </source>
</reference>
<dbReference type="Gene3D" id="3.40.640.10">
    <property type="entry name" value="Type I PLP-dependent aspartate aminotransferase-like (Major domain)"/>
    <property type="match status" value="1"/>
</dbReference>
<feature type="domain" description="Aminotransferase class V" evidence="2">
    <location>
        <begin position="87"/>
        <end position="267"/>
    </location>
</feature>
<dbReference type="SUPFAM" id="SSF53383">
    <property type="entry name" value="PLP-dependent transferases"/>
    <property type="match status" value="1"/>
</dbReference>
<dbReference type="InterPro" id="IPR015421">
    <property type="entry name" value="PyrdxlP-dep_Trfase_major"/>
</dbReference>
<sequence length="469" mass="52591">MGSIEKTVLPTRANELAEDGTQVKVKSIQEFGGGLKSEFSFDPTWVNLNHGSFGGIPKAIRTKLYEYQDHVQARPDVALRYSYPGLTDESRAAVAEIIHAPVETVAFVTNATEAVNTVFRNLEWAEDGKDVIVYFSTIYESCGNMIDYVVDYFGLGRVSSKMIPIEYPLEDDEIISLFREAVEEIESQGKRARVCVFDVVSSRPGVVFPWVEMVKTCKELGVLSLVDGAQGIGMVHLDVGAADPDFFTSNCHKWLYTPVGCAVFYVPVRNHHLLPTTLSTCYGYMPKQQRLTRSLPPPGGKGDFASNFEFVGTKDYSPWWCVKDAVAYRRDVLGGEGKILDYLWDLNKKGSQYVADALGTYVLNNKAGTLTDCAMANIALPVWIGEKGRGAKEGDVVIPAEHRDTLYYWALKTVHEDYKTFLPMFWLHERLWIRTSAQVYLDMKDYEFAFETVKALCERIGKGEYLNGA</sequence>
<dbReference type="GO" id="GO:0016829">
    <property type="term" value="F:lyase activity"/>
    <property type="evidence" value="ECO:0007669"/>
    <property type="project" value="UniProtKB-KW"/>
</dbReference>
<keyword evidence="4" id="KW-1185">Reference proteome</keyword>